<dbReference type="InterPro" id="IPR000253">
    <property type="entry name" value="FHA_dom"/>
</dbReference>
<evidence type="ECO:0000259" key="1">
    <source>
        <dbReference type="PROSITE" id="PS50006"/>
    </source>
</evidence>
<dbReference type="Gene3D" id="2.60.200.20">
    <property type="match status" value="1"/>
</dbReference>
<comment type="caution">
    <text evidence="2">The sequence shown here is derived from an EMBL/GenBank/DDBJ whole genome shotgun (WGS) entry which is preliminary data.</text>
</comment>
<dbReference type="PROSITE" id="PS50006">
    <property type="entry name" value="FHA_DOMAIN"/>
    <property type="match status" value="1"/>
</dbReference>
<dbReference type="SUPFAM" id="SSF55073">
    <property type="entry name" value="Nucleotide cyclase"/>
    <property type="match status" value="1"/>
</dbReference>
<dbReference type="Gene3D" id="3.30.70.1230">
    <property type="entry name" value="Nucleotide cyclase"/>
    <property type="match status" value="1"/>
</dbReference>
<evidence type="ECO:0000313" key="2">
    <source>
        <dbReference type="EMBL" id="MBK7424771.1"/>
    </source>
</evidence>
<dbReference type="Proteomes" id="UP000886602">
    <property type="component" value="Unassembled WGS sequence"/>
</dbReference>
<reference evidence="2" key="1">
    <citation type="submission" date="2020-10" db="EMBL/GenBank/DDBJ databases">
        <title>Connecting structure to function with the recovery of over 1000 high-quality activated sludge metagenome-assembled genomes encoding full-length rRNA genes using long-read sequencing.</title>
        <authorList>
            <person name="Singleton C.M."/>
            <person name="Petriglieri F."/>
            <person name="Kristensen J.M."/>
            <person name="Kirkegaard R.H."/>
            <person name="Michaelsen T.Y."/>
            <person name="Andersen M.H."/>
            <person name="Karst S.M."/>
            <person name="Dueholm M.S."/>
            <person name="Nielsen P.H."/>
            <person name="Albertsen M."/>
        </authorList>
    </citation>
    <scope>NUCLEOTIDE SEQUENCE</scope>
    <source>
        <strain evidence="2">EsbW_18-Q3-R4-48_MAXAC.044</strain>
    </source>
</reference>
<dbReference type="SUPFAM" id="SSF49879">
    <property type="entry name" value="SMAD/FHA domain"/>
    <property type="match status" value="1"/>
</dbReference>
<dbReference type="AlphaFoldDB" id="A0A9D7I8W6"/>
<dbReference type="InterPro" id="IPR008984">
    <property type="entry name" value="SMAD_FHA_dom_sf"/>
</dbReference>
<sequence>MNSTRRNYQVHAELLTSGPTSALFDDAKAGYPVARRMNRIERVVATYRGRIDQLFNNGLLISFETADAAVLASCEMQHRCAGLPQVSGHRLALRVGIHQGLVRQRAKDESDNAQEIAFKLAVADNGILASESVFTALNPELRKLAQGVEYSPAEISTYKIDWRCEIPSSAYGGESFWPASKSSHPSGPYLILHQGLKTVELTEGNPLVTIGRDPSNDLLLVDVHVSRNHCRIARQADSVLLTDMSTNGTCVMTDEGVEFLVRKDSFSLKGKGLLFFGRLCNGERRGGIRFEAY</sequence>
<organism evidence="2 3">
    <name type="scientific">Candidatus Propionivibrio dominans</name>
    <dbReference type="NCBI Taxonomy" id="2954373"/>
    <lineage>
        <taxon>Bacteria</taxon>
        <taxon>Pseudomonadati</taxon>
        <taxon>Pseudomonadota</taxon>
        <taxon>Betaproteobacteria</taxon>
        <taxon>Rhodocyclales</taxon>
        <taxon>Rhodocyclaceae</taxon>
        <taxon>Propionivibrio</taxon>
    </lineage>
</organism>
<protein>
    <submittedName>
        <fullName evidence="2">FHA domain-containing protein</fullName>
    </submittedName>
</protein>
<feature type="domain" description="FHA" evidence="1">
    <location>
        <begin position="208"/>
        <end position="251"/>
    </location>
</feature>
<dbReference type="SMART" id="SM00240">
    <property type="entry name" value="FHA"/>
    <property type="match status" value="1"/>
</dbReference>
<proteinExistence type="predicted"/>
<evidence type="ECO:0000313" key="3">
    <source>
        <dbReference type="Proteomes" id="UP000886602"/>
    </source>
</evidence>
<name>A0A9D7I8W6_9RHOO</name>
<dbReference type="CDD" id="cd00060">
    <property type="entry name" value="FHA"/>
    <property type="match status" value="1"/>
</dbReference>
<gene>
    <name evidence="2" type="ORF">IPJ48_17745</name>
</gene>
<dbReference type="Pfam" id="PF00498">
    <property type="entry name" value="FHA"/>
    <property type="match status" value="1"/>
</dbReference>
<accession>A0A9D7I8W6</accession>
<dbReference type="EMBL" id="JADJNC010000047">
    <property type="protein sequence ID" value="MBK7424771.1"/>
    <property type="molecule type" value="Genomic_DNA"/>
</dbReference>
<dbReference type="InterPro" id="IPR029787">
    <property type="entry name" value="Nucleotide_cyclase"/>
</dbReference>